<organism evidence="4 5">
    <name type="scientific">Pseudozyma antarctica (strain T-34)</name>
    <name type="common">Yeast</name>
    <name type="synonym">Candida antarctica</name>
    <dbReference type="NCBI Taxonomy" id="1151754"/>
    <lineage>
        <taxon>Eukaryota</taxon>
        <taxon>Fungi</taxon>
        <taxon>Dikarya</taxon>
        <taxon>Basidiomycota</taxon>
        <taxon>Ustilaginomycotina</taxon>
        <taxon>Ustilaginomycetes</taxon>
        <taxon>Ustilaginales</taxon>
        <taxon>Ustilaginaceae</taxon>
        <taxon>Moesziomyces</taxon>
    </lineage>
</organism>
<dbReference type="Proteomes" id="UP000011976">
    <property type="component" value="Unassembled WGS sequence"/>
</dbReference>
<evidence type="ECO:0008006" key="6">
    <source>
        <dbReference type="Google" id="ProtNLM"/>
    </source>
</evidence>
<feature type="region of interest" description="Disordered" evidence="2">
    <location>
        <begin position="75"/>
        <end position="106"/>
    </location>
</feature>
<reference evidence="5" key="1">
    <citation type="journal article" date="2013" name="Genome Announc.">
        <title>Genome sequence of the basidiomycetous yeast Pseudozyma antarctica T-34, a producer of the glycolipid biosurfactants mannosylerythritol lipids.</title>
        <authorList>
            <person name="Morita T."/>
            <person name="Koike H."/>
            <person name="Koyama Y."/>
            <person name="Hagiwara H."/>
            <person name="Ito E."/>
            <person name="Fukuoka T."/>
            <person name="Imura T."/>
            <person name="Machida M."/>
            <person name="Kitamoto D."/>
        </authorList>
    </citation>
    <scope>NUCLEOTIDE SEQUENCE [LARGE SCALE GENOMIC DNA]</scope>
    <source>
        <strain evidence="5">T-34</strain>
    </source>
</reference>
<dbReference type="OrthoDB" id="5396at2759"/>
<accession>M9MD83</accession>
<dbReference type="Gene3D" id="3.50.30.50">
    <property type="entry name" value="Putative cyclase"/>
    <property type="match status" value="1"/>
</dbReference>
<dbReference type="PANTHER" id="PTHR34861:SF10">
    <property type="entry name" value="CYCLASE"/>
    <property type="match status" value="1"/>
</dbReference>
<evidence type="ECO:0000313" key="5">
    <source>
        <dbReference type="Proteomes" id="UP000011976"/>
    </source>
</evidence>
<dbReference type="InterPro" id="IPR037175">
    <property type="entry name" value="KFase_sf"/>
</dbReference>
<keyword evidence="3" id="KW-0732">Signal</keyword>
<dbReference type="InterPro" id="IPR007325">
    <property type="entry name" value="KFase/CYL"/>
</dbReference>
<dbReference type="GO" id="GO:0019441">
    <property type="term" value="P:L-tryptophan catabolic process to kynurenine"/>
    <property type="evidence" value="ECO:0007669"/>
    <property type="project" value="InterPro"/>
</dbReference>
<feature type="signal peptide" evidence="3">
    <location>
        <begin position="1"/>
        <end position="19"/>
    </location>
</feature>
<evidence type="ECO:0000256" key="1">
    <source>
        <dbReference type="ARBA" id="ARBA00007865"/>
    </source>
</evidence>
<sequence length="642" mass="69323">MVARLSSLLFHSRVPTLTAAAAAAGVGPSTPPKRLSVQPAPHGRLSFGCSCSTTTTSSTFGTTRCKSRSIPIMVDDSRTKLPTPAHAPADAQAKTPREGDDHDDESTRKRIASIATRFGGLAAQASSRATLKATDAASQATEQVSKTVSPTAAQTAGVLQAMALSTKNVFSPAERAKEAKSWYEYESPLHVRRSIAEFESPLHARRRLAAIASQLGLATSSAKQAPGLLSALTSASSASSSSSNSSAGNKWDTARLPDYHELPSHGGWPGCAWDVWGKGDQLGTINLLTESLVLRAAKQEIQTGRTVSLNWPIHLPAEPFFARRAVTHKPFGKGGRGYTAPRDAYVASVRTKNPDVVVVDDPAVPISDEVLELNTQSGSQWDGLRHYGHLPLSVFYGGASRASIHDSFNDTSPQPADPEAWNTQQAKARNALGIHHLAQHGICGRGVLLDVFEYLSHHGTEGVQREQYDWSKWSKYGGGKGYDPRSGFRITVADLEATAKYQGVELRRGDILLVRSGFTARYYSLSSEERAVWSIPNPKEGMGMPFAGVEQSDDMKRFMWNHHFAAVAGDSPAFEARPTRKGETMLHETLLAMWGMPIGELFDLEALAHTCKQLGRYSFYFSSWPLNLFGGVASTANASATF</sequence>
<gene>
    <name evidence="4" type="ORF">PANT_10d00051</name>
</gene>
<dbReference type="AlphaFoldDB" id="M9MD83"/>
<protein>
    <recommendedName>
        <fullName evidence="6">Cyclase</fullName>
    </recommendedName>
</protein>
<dbReference type="GO" id="GO:0004061">
    <property type="term" value="F:arylformamidase activity"/>
    <property type="evidence" value="ECO:0007669"/>
    <property type="project" value="InterPro"/>
</dbReference>
<dbReference type="PANTHER" id="PTHR34861">
    <property type="match status" value="1"/>
</dbReference>
<feature type="chain" id="PRO_5004100488" description="Cyclase" evidence="3">
    <location>
        <begin position="20"/>
        <end position="642"/>
    </location>
</feature>
<evidence type="ECO:0000256" key="2">
    <source>
        <dbReference type="SAM" id="MobiDB-lite"/>
    </source>
</evidence>
<dbReference type="SUPFAM" id="SSF102198">
    <property type="entry name" value="Putative cyclase"/>
    <property type="match status" value="1"/>
</dbReference>
<dbReference type="STRING" id="1151754.M9MD83"/>
<dbReference type="Pfam" id="PF04199">
    <property type="entry name" value="Cyclase"/>
    <property type="match status" value="1"/>
</dbReference>
<feature type="compositionally biased region" description="Basic and acidic residues" evidence="2">
    <location>
        <begin position="95"/>
        <end position="106"/>
    </location>
</feature>
<evidence type="ECO:0000256" key="3">
    <source>
        <dbReference type="SAM" id="SignalP"/>
    </source>
</evidence>
<name>M9MD83_PSEA3</name>
<dbReference type="EMBL" id="DF196776">
    <property type="protein sequence ID" value="GAC74178.1"/>
    <property type="molecule type" value="Genomic_DNA"/>
</dbReference>
<evidence type="ECO:0000313" key="4">
    <source>
        <dbReference type="EMBL" id="GAC74178.1"/>
    </source>
</evidence>
<proteinExistence type="inferred from homology"/>
<comment type="similarity">
    <text evidence="1">Belongs to the Cyclase 1 superfamily.</text>
</comment>